<evidence type="ECO:0000256" key="2">
    <source>
        <dbReference type="SAM" id="Phobius"/>
    </source>
</evidence>
<accession>A0A372ZWG3</accession>
<dbReference type="Proteomes" id="UP000263377">
    <property type="component" value="Unassembled WGS sequence"/>
</dbReference>
<protein>
    <submittedName>
        <fullName evidence="3">Uncharacterized protein</fullName>
    </submittedName>
</protein>
<reference evidence="3 4" key="1">
    <citation type="submission" date="2018-08" db="EMBL/GenBank/DDBJ databases">
        <title>Diversity &amp; Physiological Properties of Lignin-Decomposing Actinobacteria from Soil.</title>
        <authorList>
            <person name="Roh S.G."/>
            <person name="Kim S.B."/>
        </authorList>
    </citation>
    <scope>NUCLEOTIDE SEQUENCE [LARGE SCALE GENOMIC DNA]</scope>
    <source>
        <strain evidence="3 4">MMS17-GH009</strain>
    </source>
</reference>
<gene>
    <name evidence="3" type="ORF">DR950_20140</name>
</gene>
<name>A0A372ZWG3_9ACTN</name>
<comment type="caution">
    <text evidence="3">The sequence shown here is derived from an EMBL/GenBank/DDBJ whole genome shotgun (WGS) entry which is preliminary data.</text>
</comment>
<proteinExistence type="predicted"/>
<keyword evidence="2" id="KW-0472">Membrane</keyword>
<dbReference type="AlphaFoldDB" id="A0A372ZWG3"/>
<dbReference type="EMBL" id="QVIG01000001">
    <property type="protein sequence ID" value="RGD59782.1"/>
    <property type="molecule type" value="Genomic_DNA"/>
</dbReference>
<sequence length="199" mass="22135">MSNRGERRVTADERREREQAWSTEQKKREKAWSEEFEQRRKAREAEDRELQESLSTTRERTAWARGERDGSIGYVDVTGPDRRPVRIAVVWLGRLGATHRPLHAYDPMRHVGGEAGGEGVLLLVPIAAVLGLNFGLRWLVLALLRRPRWAVAAKAGGDRGKRGGNTVLLRTRNRAEALKAAAALADRVERDGAAALGAS</sequence>
<dbReference type="RefSeq" id="WP_117487924.1">
    <property type="nucleotide sequence ID" value="NZ_QVIG01000001.1"/>
</dbReference>
<evidence type="ECO:0000313" key="3">
    <source>
        <dbReference type="EMBL" id="RGD59782.1"/>
    </source>
</evidence>
<keyword evidence="4" id="KW-1185">Reference proteome</keyword>
<evidence type="ECO:0000313" key="4">
    <source>
        <dbReference type="Proteomes" id="UP000263377"/>
    </source>
</evidence>
<feature type="region of interest" description="Disordered" evidence="1">
    <location>
        <begin position="1"/>
        <end position="62"/>
    </location>
</feature>
<feature type="transmembrane region" description="Helical" evidence="2">
    <location>
        <begin position="120"/>
        <end position="144"/>
    </location>
</feature>
<organism evidence="3 4">
    <name type="scientific">Kitasatospora xanthocidica</name>
    <dbReference type="NCBI Taxonomy" id="83382"/>
    <lineage>
        <taxon>Bacteria</taxon>
        <taxon>Bacillati</taxon>
        <taxon>Actinomycetota</taxon>
        <taxon>Actinomycetes</taxon>
        <taxon>Kitasatosporales</taxon>
        <taxon>Streptomycetaceae</taxon>
        <taxon>Kitasatospora</taxon>
    </lineage>
</organism>
<keyword evidence="2" id="KW-1133">Transmembrane helix</keyword>
<evidence type="ECO:0000256" key="1">
    <source>
        <dbReference type="SAM" id="MobiDB-lite"/>
    </source>
</evidence>
<keyword evidence="2" id="KW-0812">Transmembrane</keyword>